<keyword evidence="4 9" id="KW-0812">Transmembrane</keyword>
<name>A0A6P1W2E6_9BACT</name>
<evidence type="ECO:0000256" key="1">
    <source>
        <dbReference type="ARBA" id="ARBA00006139"/>
    </source>
</evidence>
<keyword evidence="5 9" id="KW-0064">Aspartyl protease</keyword>
<dbReference type="EMBL" id="CP045997">
    <property type="protein sequence ID" value="QHV99593.1"/>
    <property type="molecule type" value="Genomic_DNA"/>
</dbReference>
<dbReference type="AlphaFoldDB" id="A0A6P1W2E6"/>
<comment type="caution">
    <text evidence="9">Lacks conserved residue(s) required for the propagation of feature annotation.</text>
</comment>
<organism evidence="12 13">
    <name type="scientific">Spirosoma endbachense</name>
    <dbReference type="NCBI Taxonomy" id="2666025"/>
    <lineage>
        <taxon>Bacteria</taxon>
        <taxon>Pseudomonadati</taxon>
        <taxon>Bacteroidota</taxon>
        <taxon>Cytophagia</taxon>
        <taxon>Cytophagales</taxon>
        <taxon>Cytophagaceae</taxon>
        <taxon>Spirosoma</taxon>
    </lineage>
</organism>
<feature type="active site" evidence="9">
    <location>
        <position position="123"/>
    </location>
</feature>
<keyword evidence="3 9" id="KW-0645">Protease</keyword>
<comment type="subcellular location">
    <subcellularLocation>
        <location evidence="9">Cell membrane</location>
        <topology evidence="9">Multi-pass membrane protein</topology>
    </subcellularLocation>
</comment>
<evidence type="ECO:0000256" key="3">
    <source>
        <dbReference type="ARBA" id="ARBA00022670"/>
    </source>
</evidence>
<dbReference type="InterPro" id="IPR001872">
    <property type="entry name" value="Peptidase_A8"/>
</dbReference>
<dbReference type="GO" id="GO:0004190">
    <property type="term" value="F:aspartic-type endopeptidase activity"/>
    <property type="evidence" value="ECO:0007669"/>
    <property type="project" value="UniProtKB-UniRule"/>
</dbReference>
<keyword evidence="7 9" id="KW-1133">Transmembrane helix</keyword>
<dbReference type="GO" id="GO:0006508">
    <property type="term" value="P:proteolysis"/>
    <property type="evidence" value="ECO:0007669"/>
    <property type="project" value="UniProtKB-KW"/>
</dbReference>
<comment type="similarity">
    <text evidence="1 9 11">Belongs to the peptidase A8 family.</text>
</comment>
<feature type="transmembrane region" description="Helical" evidence="9">
    <location>
        <begin position="125"/>
        <end position="153"/>
    </location>
</feature>
<dbReference type="RefSeq" id="WP_162389994.1">
    <property type="nucleotide sequence ID" value="NZ_CP045997.1"/>
</dbReference>
<keyword evidence="8 9" id="KW-0472">Membrane</keyword>
<feature type="active site" evidence="9">
    <location>
        <position position="141"/>
    </location>
</feature>
<dbReference type="PRINTS" id="PR00781">
    <property type="entry name" value="LIPOSIGPTASE"/>
</dbReference>
<feature type="transmembrane region" description="Helical" evidence="9">
    <location>
        <begin position="96"/>
        <end position="113"/>
    </location>
</feature>
<evidence type="ECO:0000256" key="9">
    <source>
        <dbReference type="HAMAP-Rule" id="MF_00161"/>
    </source>
</evidence>
<dbReference type="EC" id="3.4.23.36" evidence="9"/>
<feature type="transmembrane region" description="Helical" evidence="9">
    <location>
        <begin position="70"/>
        <end position="89"/>
    </location>
</feature>
<evidence type="ECO:0000256" key="7">
    <source>
        <dbReference type="ARBA" id="ARBA00022989"/>
    </source>
</evidence>
<gene>
    <name evidence="9 12" type="primary">lspA</name>
    <name evidence="12" type="ORF">GJR95_33325</name>
</gene>
<comment type="catalytic activity">
    <reaction evidence="9 10">
        <text>Release of signal peptides from bacterial membrane prolipoproteins. Hydrolyzes -Xaa-Yaa-Zaa-|-(S,diacylglyceryl)Cys-, in which Xaa is hydrophobic (preferably Leu), and Yaa (Ala or Ser) and Zaa (Gly or Ala) have small, neutral side chains.</text>
        <dbReference type="EC" id="3.4.23.36"/>
    </reaction>
</comment>
<reference evidence="12 13" key="1">
    <citation type="submission" date="2019-11" db="EMBL/GenBank/DDBJ databases">
        <title>Spirosoma endbachense sp. nov., isolated from a natural salt meadow.</title>
        <authorList>
            <person name="Rojas J."/>
            <person name="Ambika Manirajan B."/>
            <person name="Ratering S."/>
            <person name="Suarez C."/>
            <person name="Geissler-Plaum R."/>
            <person name="Schnell S."/>
        </authorList>
    </citation>
    <scope>NUCLEOTIDE SEQUENCE [LARGE SCALE GENOMIC DNA]</scope>
    <source>
        <strain evidence="12 13">I-24</strain>
    </source>
</reference>
<dbReference type="PROSITE" id="PS00855">
    <property type="entry name" value="SPASE_II"/>
    <property type="match status" value="1"/>
</dbReference>
<sequence length="167" mass="18367">MKRSLRILLIVLTVLVNIGCDQVSKKVVREKISYGESIRLLDSHLTVTKVENTGAFLSLGESLPPFLKQLLLLILPLIAISLGFAYLLVKFKTPRLFVIGACFVIGGGIGNMIDRMAYGSVTDFLHISFGIFQTGIFNMADVSVMLGAGFILLSSFLKTRKDENQLI</sequence>
<dbReference type="Pfam" id="PF01252">
    <property type="entry name" value="Peptidase_A8"/>
    <property type="match status" value="1"/>
</dbReference>
<evidence type="ECO:0000256" key="4">
    <source>
        <dbReference type="ARBA" id="ARBA00022692"/>
    </source>
</evidence>
<accession>A0A6P1W2E6</accession>
<dbReference type="UniPathway" id="UPA00665"/>
<dbReference type="NCBIfam" id="TIGR00077">
    <property type="entry name" value="lspA"/>
    <property type="match status" value="1"/>
</dbReference>
<dbReference type="GO" id="GO:0005886">
    <property type="term" value="C:plasma membrane"/>
    <property type="evidence" value="ECO:0007669"/>
    <property type="project" value="UniProtKB-SubCell"/>
</dbReference>
<evidence type="ECO:0000256" key="8">
    <source>
        <dbReference type="ARBA" id="ARBA00023136"/>
    </source>
</evidence>
<evidence type="ECO:0000313" key="13">
    <source>
        <dbReference type="Proteomes" id="UP000464577"/>
    </source>
</evidence>
<evidence type="ECO:0000256" key="11">
    <source>
        <dbReference type="RuleBase" id="RU004181"/>
    </source>
</evidence>
<dbReference type="Proteomes" id="UP000464577">
    <property type="component" value="Chromosome"/>
</dbReference>
<dbReference type="PANTHER" id="PTHR33695">
    <property type="entry name" value="LIPOPROTEIN SIGNAL PEPTIDASE"/>
    <property type="match status" value="1"/>
</dbReference>
<evidence type="ECO:0000256" key="5">
    <source>
        <dbReference type="ARBA" id="ARBA00022750"/>
    </source>
</evidence>
<dbReference type="KEGG" id="senf:GJR95_33325"/>
<comment type="pathway">
    <text evidence="9">Protein modification; lipoprotein biosynthesis (signal peptide cleavage).</text>
</comment>
<keyword evidence="6 9" id="KW-0378">Hydrolase</keyword>
<keyword evidence="2 9" id="KW-1003">Cell membrane</keyword>
<protein>
    <recommendedName>
        <fullName evidence="9">Lipoprotein signal peptidase</fullName>
        <ecNumber evidence="9">3.4.23.36</ecNumber>
    </recommendedName>
    <alternativeName>
        <fullName evidence="9">Prolipoprotein signal peptidase</fullName>
    </alternativeName>
    <alternativeName>
        <fullName evidence="9">Signal peptidase II</fullName>
        <shortName evidence="9">SPase II</shortName>
    </alternativeName>
</protein>
<evidence type="ECO:0000256" key="10">
    <source>
        <dbReference type="RuleBase" id="RU000594"/>
    </source>
</evidence>
<evidence type="ECO:0000256" key="6">
    <source>
        <dbReference type="ARBA" id="ARBA00022801"/>
    </source>
</evidence>
<evidence type="ECO:0000256" key="2">
    <source>
        <dbReference type="ARBA" id="ARBA00022475"/>
    </source>
</evidence>
<comment type="function">
    <text evidence="9 10">This protein specifically catalyzes the removal of signal peptides from prolipoproteins.</text>
</comment>
<dbReference type="HAMAP" id="MF_00161">
    <property type="entry name" value="LspA"/>
    <property type="match status" value="1"/>
</dbReference>
<evidence type="ECO:0000313" key="12">
    <source>
        <dbReference type="EMBL" id="QHV99593.1"/>
    </source>
</evidence>
<proteinExistence type="inferred from homology"/>
<dbReference type="PANTHER" id="PTHR33695:SF1">
    <property type="entry name" value="LIPOPROTEIN SIGNAL PEPTIDASE"/>
    <property type="match status" value="1"/>
</dbReference>
<keyword evidence="13" id="KW-1185">Reference proteome</keyword>